<sequence length="149" mass="16563">MTLLTEHIKDEMKAAMKSGEKSRLGVIRLILAAIKQVEVDERIELDDARVITVLDKMLKQRRESIKQYRDANRVDLAEIEEFEIVVIQGFLPQPLSEVEIDALIAAAVAETGATSIKDMGNVMSLLRPQMLGRADMAFVSARIKASLVA</sequence>
<dbReference type="Gene3D" id="1.10.10.410">
    <property type="match status" value="1"/>
</dbReference>
<dbReference type="EMBL" id="CP073754">
    <property type="protein sequence ID" value="QWF70447.1"/>
    <property type="molecule type" value="Genomic_DNA"/>
</dbReference>
<accession>A0A975MMC0</accession>
<dbReference type="InterPro" id="IPR019004">
    <property type="entry name" value="YqeY/Aim41"/>
</dbReference>
<proteinExistence type="predicted"/>
<dbReference type="RefSeq" id="WP_215581634.1">
    <property type="nucleotide sequence ID" value="NZ_CP073754.1"/>
</dbReference>
<dbReference type="InterPro" id="IPR003789">
    <property type="entry name" value="Asn/Gln_tRNA_amidoTrase-B-like"/>
</dbReference>
<dbReference type="AlphaFoldDB" id="A0A975MMC0"/>
<dbReference type="InterPro" id="IPR023168">
    <property type="entry name" value="GatB_Yqey_C_2"/>
</dbReference>
<reference evidence="1" key="1">
    <citation type="submission" date="2021-04" db="EMBL/GenBank/DDBJ databases">
        <title>Draft genome sequence data of methanotrophic Methylovulum sp. strain S1L and Methylomonas sp. strain S2AM isolated from boreal lake water columns.</title>
        <authorList>
            <person name="Rissanen A.J."/>
            <person name="Mangayil R."/>
            <person name="Svenning M.M."/>
            <person name="Khanongnuch R."/>
        </authorList>
    </citation>
    <scope>NUCLEOTIDE SEQUENCE</scope>
    <source>
        <strain evidence="1">S2AM</strain>
    </source>
</reference>
<dbReference type="Pfam" id="PF09424">
    <property type="entry name" value="YqeY"/>
    <property type="match status" value="1"/>
</dbReference>
<dbReference type="SUPFAM" id="SSF89095">
    <property type="entry name" value="GatB/YqeY motif"/>
    <property type="match status" value="1"/>
</dbReference>
<gene>
    <name evidence="1" type="ORF">KEF85_14070</name>
</gene>
<dbReference type="InterPro" id="IPR042184">
    <property type="entry name" value="YqeY/Aim41_N"/>
</dbReference>
<organism evidence="1 2">
    <name type="scientific">Methylomonas paludis</name>
    <dbReference type="NCBI Taxonomy" id="1173101"/>
    <lineage>
        <taxon>Bacteria</taxon>
        <taxon>Pseudomonadati</taxon>
        <taxon>Pseudomonadota</taxon>
        <taxon>Gammaproteobacteria</taxon>
        <taxon>Methylococcales</taxon>
        <taxon>Methylococcaceae</taxon>
        <taxon>Methylomonas</taxon>
    </lineage>
</organism>
<dbReference type="Gene3D" id="1.10.1510.10">
    <property type="entry name" value="Uncharacterised protein YqeY/AIM41 PF09424, N-terminal domain"/>
    <property type="match status" value="1"/>
</dbReference>
<dbReference type="PANTHER" id="PTHR28055">
    <property type="entry name" value="ALTERED INHERITANCE OF MITOCHONDRIA PROTEIN 41, MITOCHONDRIAL"/>
    <property type="match status" value="1"/>
</dbReference>
<dbReference type="GO" id="GO:0016884">
    <property type="term" value="F:carbon-nitrogen ligase activity, with glutamine as amido-N-donor"/>
    <property type="evidence" value="ECO:0007669"/>
    <property type="project" value="InterPro"/>
</dbReference>
<dbReference type="Proteomes" id="UP000676649">
    <property type="component" value="Chromosome"/>
</dbReference>
<name>A0A975MMC0_9GAMM</name>
<keyword evidence="2" id="KW-1185">Reference proteome</keyword>
<evidence type="ECO:0000313" key="1">
    <source>
        <dbReference type="EMBL" id="QWF70447.1"/>
    </source>
</evidence>
<evidence type="ECO:0000313" key="2">
    <source>
        <dbReference type="Proteomes" id="UP000676649"/>
    </source>
</evidence>
<dbReference type="KEGG" id="mpad:KEF85_14070"/>
<protein>
    <submittedName>
        <fullName evidence="1">GatB/YqeY domain-containing protein</fullName>
    </submittedName>
</protein>
<dbReference type="PANTHER" id="PTHR28055:SF1">
    <property type="entry name" value="ALTERED INHERITANCE OF MITOCHONDRIA PROTEIN 41, MITOCHONDRIAL"/>
    <property type="match status" value="1"/>
</dbReference>